<dbReference type="PANTHER" id="PTHR10067:SF6">
    <property type="entry name" value="PHOSPHATIDYLSERINE DECARBOXYLASE PROENZYME, MITOCHONDRIAL"/>
    <property type="match status" value="1"/>
</dbReference>
<evidence type="ECO:0000256" key="8">
    <source>
        <dbReference type="ARBA" id="ARBA00023209"/>
    </source>
</evidence>
<name>E7C3X4_9BACT</name>
<dbReference type="InterPro" id="IPR003817">
    <property type="entry name" value="PS_Dcarbxylase"/>
</dbReference>
<keyword evidence="9" id="KW-0456">Lyase</keyword>
<keyword evidence="8" id="KW-0594">Phospholipid biosynthesis</keyword>
<evidence type="ECO:0000256" key="13">
    <source>
        <dbReference type="SAM" id="MobiDB-lite"/>
    </source>
</evidence>
<keyword evidence="10" id="KW-1208">Phospholipid metabolism</keyword>
<dbReference type="NCBIfam" id="TIGR00163">
    <property type="entry name" value="PS_decarb"/>
    <property type="match status" value="1"/>
</dbReference>
<keyword evidence="5" id="KW-0210">Decarboxylase</keyword>
<keyword evidence="7" id="KW-0865">Zymogen</keyword>
<feature type="region of interest" description="Disordered" evidence="13">
    <location>
        <begin position="293"/>
        <end position="371"/>
    </location>
</feature>
<comment type="pathway">
    <text evidence="2">Lipid metabolism.</text>
</comment>
<feature type="compositionally biased region" description="Basic residues" evidence="13">
    <location>
        <begin position="359"/>
        <end position="371"/>
    </location>
</feature>
<evidence type="ECO:0000256" key="6">
    <source>
        <dbReference type="ARBA" id="ARBA00023098"/>
    </source>
</evidence>
<evidence type="ECO:0000256" key="11">
    <source>
        <dbReference type="ARBA" id="ARBA00023317"/>
    </source>
</evidence>
<evidence type="ECO:0000313" key="14">
    <source>
        <dbReference type="EMBL" id="ADI22148.1"/>
    </source>
</evidence>
<evidence type="ECO:0000256" key="3">
    <source>
        <dbReference type="ARBA" id="ARBA00012243"/>
    </source>
</evidence>
<evidence type="ECO:0000256" key="4">
    <source>
        <dbReference type="ARBA" id="ARBA00022516"/>
    </source>
</evidence>
<dbReference type="EMBL" id="GU567976">
    <property type="protein sequence ID" value="ADI22148.1"/>
    <property type="molecule type" value="Genomic_DNA"/>
</dbReference>
<evidence type="ECO:0000256" key="12">
    <source>
        <dbReference type="ARBA" id="ARBA00024326"/>
    </source>
</evidence>
<keyword evidence="6" id="KW-0443">Lipid metabolism</keyword>
<accession>E7C3X4</accession>
<evidence type="ECO:0000256" key="9">
    <source>
        <dbReference type="ARBA" id="ARBA00023239"/>
    </source>
</evidence>
<keyword evidence="4" id="KW-0444">Lipid biosynthesis</keyword>
<feature type="compositionally biased region" description="Basic residues" evidence="13">
    <location>
        <begin position="321"/>
        <end position="348"/>
    </location>
</feature>
<dbReference type="Pfam" id="PF02666">
    <property type="entry name" value="PS_Dcarbxylase"/>
    <property type="match status" value="1"/>
</dbReference>
<evidence type="ECO:0000256" key="10">
    <source>
        <dbReference type="ARBA" id="ARBA00023264"/>
    </source>
</evidence>
<dbReference type="UniPathway" id="UPA00558"/>
<sequence>MNREVVVDIVERLPQAAISRAWGWIARRRHPKVGVDILKRVFVAATGIDLTEAREEIGDYDCLEDLFVRRLRPGTRRVEPDATAVVSPVDALVGACGVVEKDTLFQVKGRSYFLSRLLDDPENAKRFEGGPYATFYLSPRDYHRIHAPVSGVVREARVVPGGLLPVFPEALQKVDELFARNERLITYIDTTHAGRVAVVKVGATLVGRISLAYDPDVYTNEKGQARRTIHYDPPHLIQKGADLGAFELGSTVVLVGEKGRIDFNGVMEGSATRMGLRIGSVVERLSKRAPKKLVTPPKYKVEAEEGESEPTPVLQSSAQKISKKKSAKKKTTKKKSTKKKSTKKKPTKKSSDEAPLKKTTSRKTKATRKEK</sequence>
<evidence type="ECO:0000256" key="5">
    <source>
        <dbReference type="ARBA" id="ARBA00022793"/>
    </source>
</evidence>
<comment type="cofactor">
    <cofactor evidence="1">
        <name>pyruvate</name>
        <dbReference type="ChEBI" id="CHEBI:15361"/>
    </cofactor>
</comment>
<keyword evidence="11" id="KW-0670">Pyruvate</keyword>
<dbReference type="GO" id="GO:0006646">
    <property type="term" value="P:phosphatidylethanolamine biosynthetic process"/>
    <property type="evidence" value="ECO:0007669"/>
    <property type="project" value="UniProtKB-UniPathway"/>
</dbReference>
<dbReference type="AlphaFoldDB" id="E7C3X4"/>
<dbReference type="EC" id="4.1.1.65" evidence="3"/>
<reference evidence="14" key="1">
    <citation type="submission" date="2010-01" db="EMBL/GenBank/DDBJ databases">
        <title>Genome fragments of uncultured bacteria from the North Pacific subtropical Gyre.</title>
        <authorList>
            <person name="Pham V.D."/>
            <person name="Delong E.F."/>
        </authorList>
    </citation>
    <scope>NUCLEOTIDE SEQUENCE</scope>
</reference>
<proteinExistence type="predicted"/>
<protein>
    <recommendedName>
        <fullName evidence="3">phosphatidylserine decarboxylase</fullName>
        <ecNumber evidence="3">4.1.1.65</ecNumber>
    </recommendedName>
</protein>
<comment type="pathway">
    <text evidence="12">Phospholipid metabolism; phosphatidylethanolamine biosynthesis.</text>
</comment>
<dbReference type="PANTHER" id="PTHR10067">
    <property type="entry name" value="PHOSPHATIDYLSERINE DECARBOXYLASE"/>
    <property type="match status" value="1"/>
</dbReference>
<evidence type="ECO:0000256" key="2">
    <source>
        <dbReference type="ARBA" id="ARBA00005189"/>
    </source>
</evidence>
<evidence type="ECO:0000256" key="7">
    <source>
        <dbReference type="ARBA" id="ARBA00023145"/>
    </source>
</evidence>
<dbReference type="GO" id="GO:0004609">
    <property type="term" value="F:phosphatidylserine decarboxylase activity"/>
    <property type="evidence" value="ECO:0007669"/>
    <property type="project" value="UniProtKB-EC"/>
</dbReference>
<evidence type="ECO:0000256" key="1">
    <source>
        <dbReference type="ARBA" id="ARBA00001928"/>
    </source>
</evidence>
<dbReference type="InterPro" id="IPR033177">
    <property type="entry name" value="PSD-B"/>
</dbReference>
<organism evidence="14">
    <name type="scientific">uncultured myxobacterium HF0200_19H16</name>
    <dbReference type="NCBI Taxonomy" id="723559"/>
    <lineage>
        <taxon>Bacteria</taxon>
        <taxon>Pseudomonadati</taxon>
        <taxon>Myxococcota</taxon>
        <taxon>Myxococcia</taxon>
        <taxon>Myxococcales</taxon>
        <taxon>environmental samples</taxon>
    </lineage>
</organism>